<comment type="caution">
    <text evidence="2">The sequence shown here is derived from an EMBL/GenBank/DDBJ whole genome shotgun (WGS) entry which is preliminary data.</text>
</comment>
<evidence type="ECO:0000313" key="2">
    <source>
        <dbReference type="EMBL" id="MBC5783092.1"/>
    </source>
</evidence>
<dbReference type="Proteomes" id="UP000608513">
    <property type="component" value="Unassembled WGS sequence"/>
</dbReference>
<reference evidence="2" key="1">
    <citation type="submission" date="2020-08" db="EMBL/GenBank/DDBJ databases">
        <title>Ramlibacter sp. USB13 16S ribosomal RNA gene genome sequencing and assembly.</title>
        <authorList>
            <person name="Kang M."/>
        </authorList>
    </citation>
    <scope>NUCLEOTIDE SEQUENCE</scope>
    <source>
        <strain evidence="2">USB13</strain>
    </source>
</reference>
<evidence type="ECO:0000313" key="3">
    <source>
        <dbReference type="Proteomes" id="UP000608513"/>
    </source>
</evidence>
<name>A0A923MNU7_9BURK</name>
<evidence type="ECO:0000259" key="1">
    <source>
        <dbReference type="Pfam" id="PF01814"/>
    </source>
</evidence>
<keyword evidence="3" id="KW-1185">Reference proteome</keyword>
<dbReference type="InterPro" id="IPR012312">
    <property type="entry name" value="Hemerythrin-like"/>
</dbReference>
<dbReference type="EMBL" id="JACORT010000003">
    <property type="protein sequence ID" value="MBC5783092.1"/>
    <property type="molecule type" value="Genomic_DNA"/>
</dbReference>
<proteinExistence type="predicted"/>
<feature type="domain" description="Hemerythrin-like" evidence="1">
    <location>
        <begin position="21"/>
        <end position="159"/>
    </location>
</feature>
<protein>
    <submittedName>
        <fullName evidence="2">Hemerythrin domain-containing protein</fullName>
    </submittedName>
</protein>
<accession>A0A923MNU7</accession>
<dbReference type="AlphaFoldDB" id="A0A923MNU7"/>
<sequence length="182" mass="20602">MTQPIRLSSLVASPAAGFEEPFEMLEACHERVHRMLALLGRLREHVRTHGSDVQARQAARDVMRYFDMAAPQHHLDEELHVFPPLLAQGEERVAQVVRRLQQDHLEMESRWREAREVLVLVAEGSVDRLDTEGEASLDAFAGLYDAHIRSEEEIAYPAAQAAIDAPGRTAMGREMMKRRGVK</sequence>
<gene>
    <name evidence="2" type="ORF">H8N03_09070</name>
</gene>
<dbReference type="RefSeq" id="WP_187075846.1">
    <property type="nucleotide sequence ID" value="NZ_JACORT010000003.1"/>
</dbReference>
<dbReference type="Gene3D" id="1.20.120.520">
    <property type="entry name" value="nmb1532 protein domain like"/>
    <property type="match status" value="1"/>
</dbReference>
<organism evidence="2 3">
    <name type="scientific">Ramlibacter cellulosilyticus</name>
    <dbReference type="NCBI Taxonomy" id="2764187"/>
    <lineage>
        <taxon>Bacteria</taxon>
        <taxon>Pseudomonadati</taxon>
        <taxon>Pseudomonadota</taxon>
        <taxon>Betaproteobacteria</taxon>
        <taxon>Burkholderiales</taxon>
        <taxon>Comamonadaceae</taxon>
        <taxon>Ramlibacter</taxon>
    </lineage>
</organism>
<dbReference type="Pfam" id="PF01814">
    <property type="entry name" value="Hemerythrin"/>
    <property type="match status" value="1"/>
</dbReference>